<protein>
    <submittedName>
        <fullName evidence="1">Uncharacterized protein</fullName>
    </submittedName>
</protein>
<dbReference type="RefSeq" id="WP_235055453.1">
    <property type="nucleotide sequence ID" value="NZ_JAKFHA010000018.1"/>
</dbReference>
<sequence>MKVLCVGTTGADAPAEFLRLSGNRPEARFNITLGREYYVHAMALWASGLGVLVIDDTGKPNWKPLGIFEVVDPRLPANWGFAELDPTAYVRALWGYPTLVRDIGHHDQLINRSRSAFAVMKQESEGFQLDSPPAR</sequence>
<comment type="caution">
    <text evidence="1">The sequence shown here is derived from an EMBL/GenBank/DDBJ whole genome shotgun (WGS) entry which is preliminary data.</text>
</comment>
<evidence type="ECO:0000313" key="1">
    <source>
        <dbReference type="EMBL" id="MCF2530796.1"/>
    </source>
</evidence>
<name>A0AA41Q517_9ACTN</name>
<reference evidence="1" key="1">
    <citation type="submission" date="2022-01" db="EMBL/GenBank/DDBJ databases">
        <title>Genome-Based Taxonomic Classification of the Phylum Actinobacteria.</title>
        <authorList>
            <person name="Gao Y."/>
        </authorList>
    </citation>
    <scope>NUCLEOTIDE SEQUENCE</scope>
    <source>
        <strain evidence="1">KLBMP 8922</strain>
    </source>
</reference>
<gene>
    <name evidence="1" type="ORF">LZ495_26770</name>
</gene>
<evidence type="ECO:0000313" key="2">
    <source>
        <dbReference type="Proteomes" id="UP001165378"/>
    </source>
</evidence>
<keyword evidence="2" id="KW-1185">Reference proteome</keyword>
<dbReference type="AlphaFoldDB" id="A0AA41Q517"/>
<dbReference type="Proteomes" id="UP001165378">
    <property type="component" value="Unassembled WGS sequence"/>
</dbReference>
<proteinExistence type="predicted"/>
<organism evidence="1 2">
    <name type="scientific">Yinghuangia soli</name>
    <dbReference type="NCBI Taxonomy" id="2908204"/>
    <lineage>
        <taxon>Bacteria</taxon>
        <taxon>Bacillati</taxon>
        <taxon>Actinomycetota</taxon>
        <taxon>Actinomycetes</taxon>
        <taxon>Kitasatosporales</taxon>
        <taxon>Streptomycetaceae</taxon>
        <taxon>Yinghuangia</taxon>
    </lineage>
</organism>
<dbReference type="EMBL" id="JAKFHA010000018">
    <property type="protein sequence ID" value="MCF2530796.1"/>
    <property type="molecule type" value="Genomic_DNA"/>
</dbReference>
<accession>A0AA41Q517</accession>